<evidence type="ECO:0000256" key="2">
    <source>
        <dbReference type="ARBA" id="ARBA00022475"/>
    </source>
</evidence>
<dbReference type="eggNOG" id="COG1971">
    <property type="taxonomic scope" value="Bacteria"/>
</dbReference>
<feature type="transmembrane region" description="Helical" evidence="8">
    <location>
        <begin position="66"/>
        <end position="83"/>
    </location>
</feature>
<evidence type="ECO:0000256" key="8">
    <source>
        <dbReference type="HAMAP-Rule" id="MF_01521"/>
    </source>
</evidence>
<evidence type="ECO:0000256" key="5">
    <source>
        <dbReference type="ARBA" id="ARBA00023065"/>
    </source>
</evidence>
<keyword evidence="6 8" id="KW-0472">Membrane</keyword>
<gene>
    <name evidence="8" type="primary">mntP</name>
    <name evidence="9" type="ORF">DESHY_30110</name>
</gene>
<comment type="similarity">
    <text evidence="8">Belongs to the MntP (TC 9.B.29) family.</text>
</comment>
<keyword evidence="1 8" id="KW-0813">Transport</keyword>
<dbReference type="PANTHER" id="PTHR35529">
    <property type="entry name" value="MANGANESE EFFLUX PUMP MNTP-RELATED"/>
    <property type="match status" value="1"/>
</dbReference>
<proteinExistence type="inferred from homology"/>
<dbReference type="HAMAP" id="MF_01521">
    <property type="entry name" value="MntP_pump"/>
    <property type="match status" value="1"/>
</dbReference>
<dbReference type="GO" id="GO:0005886">
    <property type="term" value="C:plasma membrane"/>
    <property type="evidence" value="ECO:0007669"/>
    <property type="project" value="UniProtKB-SubCell"/>
</dbReference>
<evidence type="ECO:0000313" key="10">
    <source>
        <dbReference type="Proteomes" id="UP000009315"/>
    </source>
</evidence>
<dbReference type="OrthoDB" id="1679700at2"/>
<evidence type="ECO:0000256" key="3">
    <source>
        <dbReference type="ARBA" id="ARBA00022692"/>
    </source>
</evidence>
<accession>K8DZK4</accession>
<name>K8DZK4_9FIRM</name>
<dbReference type="Proteomes" id="UP000009315">
    <property type="component" value="Unassembled WGS sequence"/>
</dbReference>
<evidence type="ECO:0000256" key="1">
    <source>
        <dbReference type="ARBA" id="ARBA00022448"/>
    </source>
</evidence>
<dbReference type="InterPro" id="IPR022929">
    <property type="entry name" value="Put_MntP"/>
</dbReference>
<comment type="caution">
    <text evidence="9">The sequence shown here is derived from an EMBL/GenBank/DDBJ whole genome shotgun (WGS) entry which is preliminary data.</text>
</comment>
<dbReference type="RefSeq" id="WP_008411830.1">
    <property type="nucleotide sequence ID" value="NZ_CAOS01000010.1"/>
</dbReference>
<feature type="transmembrane region" description="Helical" evidence="8">
    <location>
        <begin position="33"/>
        <end position="54"/>
    </location>
</feature>
<dbReference type="InterPro" id="IPR003810">
    <property type="entry name" value="Mntp/YtaF"/>
</dbReference>
<organism evidence="9 10">
    <name type="scientific">Desulforamulus hydrothermalis Lam5 = DSM 18033</name>
    <dbReference type="NCBI Taxonomy" id="1121428"/>
    <lineage>
        <taxon>Bacteria</taxon>
        <taxon>Bacillati</taxon>
        <taxon>Bacillota</taxon>
        <taxon>Clostridia</taxon>
        <taxon>Eubacteriales</taxon>
        <taxon>Peptococcaceae</taxon>
        <taxon>Desulforamulus</taxon>
    </lineage>
</organism>
<keyword evidence="2 8" id="KW-1003">Cell membrane</keyword>
<keyword evidence="7 8" id="KW-0464">Manganese</keyword>
<comment type="subcellular location">
    <subcellularLocation>
        <location evidence="8">Cell membrane</location>
        <topology evidence="8">Multi-pass membrane protein</topology>
    </subcellularLocation>
</comment>
<dbReference type="STRING" id="1121428.DESHY_30110"/>
<comment type="caution">
    <text evidence="8">Lacks conserved residue(s) required for the propagation of feature annotation.</text>
</comment>
<feature type="transmembrane region" description="Helical" evidence="8">
    <location>
        <begin position="103"/>
        <end position="122"/>
    </location>
</feature>
<dbReference type="PANTHER" id="PTHR35529:SF1">
    <property type="entry name" value="MANGANESE EFFLUX PUMP MNTP-RELATED"/>
    <property type="match status" value="1"/>
</dbReference>
<evidence type="ECO:0000256" key="7">
    <source>
        <dbReference type="ARBA" id="ARBA00023211"/>
    </source>
</evidence>
<feature type="transmembrane region" description="Helical" evidence="8">
    <location>
        <begin position="129"/>
        <end position="150"/>
    </location>
</feature>
<evidence type="ECO:0000313" key="9">
    <source>
        <dbReference type="EMBL" id="CCO08420.1"/>
    </source>
</evidence>
<dbReference type="AlphaFoldDB" id="K8DZK4"/>
<keyword evidence="10" id="KW-1185">Reference proteome</keyword>
<keyword evidence="3 8" id="KW-0812">Transmembrane</keyword>
<dbReference type="EMBL" id="CAOS01000010">
    <property type="protein sequence ID" value="CCO08420.1"/>
    <property type="molecule type" value="Genomic_DNA"/>
</dbReference>
<comment type="function">
    <text evidence="8">Probably functions as a manganese efflux pump.</text>
</comment>
<dbReference type="Pfam" id="PF02659">
    <property type="entry name" value="Mntp"/>
    <property type="match status" value="1"/>
</dbReference>
<evidence type="ECO:0000256" key="6">
    <source>
        <dbReference type="ARBA" id="ARBA00023136"/>
    </source>
</evidence>
<keyword evidence="4 8" id="KW-1133">Transmembrane helix</keyword>
<sequence length="179" mass="18321">MDLFTLLALAVALGSDAFSLCVGIGMGGVNRRQIAVISLTVLVFHIVMPLLGWYVGGFLGSKVGRAAAYAGALLLVYLGLKMIREALQPGREEPRFVITNTAGLLLLSAGVSMDALSVGFTLGTRQVSLALAAGVIGLVAGAMTLAGLTLGKYVGGWLGDKAQLAGGIILAGIGIKLFF</sequence>
<reference evidence="9 10" key="1">
    <citation type="journal article" date="2013" name="Genome Announc.">
        <title>Genome Sequence of the Sulfate-Reducing Bacterium Desulfotomaculum hydrothermale Lam5(T).</title>
        <authorList>
            <person name="Amin O."/>
            <person name="Fardeau M.L."/>
            <person name="Valette O."/>
            <person name="Hirschler-Rea A."/>
            <person name="Barbe V."/>
            <person name="Medigue C."/>
            <person name="Vacherie B."/>
            <person name="Ollivier B."/>
            <person name="Bertin P.N."/>
            <person name="Dolla A."/>
        </authorList>
    </citation>
    <scope>NUCLEOTIDE SEQUENCE [LARGE SCALE GENOMIC DNA]</scope>
    <source>
        <strain evidence="10">Lam5 / DSM 18033</strain>
    </source>
</reference>
<keyword evidence="5 8" id="KW-0406">Ion transport</keyword>
<dbReference type="GO" id="GO:0005384">
    <property type="term" value="F:manganese ion transmembrane transporter activity"/>
    <property type="evidence" value="ECO:0007669"/>
    <property type="project" value="UniProtKB-UniRule"/>
</dbReference>
<evidence type="ECO:0000256" key="4">
    <source>
        <dbReference type="ARBA" id="ARBA00022989"/>
    </source>
</evidence>
<protein>
    <recommendedName>
        <fullName evidence="8">Putative manganese efflux pump MntP</fullName>
    </recommendedName>
</protein>